<keyword evidence="2" id="KW-1133">Transmembrane helix</keyword>
<organism evidence="4 5">
    <name type="scientific">Paraburkholderia steynii</name>
    <dbReference type="NCBI Taxonomy" id="1245441"/>
    <lineage>
        <taxon>Bacteria</taxon>
        <taxon>Pseudomonadati</taxon>
        <taxon>Pseudomonadota</taxon>
        <taxon>Betaproteobacteria</taxon>
        <taxon>Burkholderiales</taxon>
        <taxon>Burkholderiaceae</taxon>
        <taxon>Paraburkholderia</taxon>
    </lineage>
</organism>
<name>A0A4R0XPB2_9BURK</name>
<keyword evidence="2" id="KW-0472">Membrane</keyword>
<feature type="coiled-coil region" evidence="1">
    <location>
        <begin position="365"/>
        <end position="392"/>
    </location>
</feature>
<accession>A0A4R0XPB2</accession>
<evidence type="ECO:0000256" key="1">
    <source>
        <dbReference type="SAM" id="Coils"/>
    </source>
</evidence>
<keyword evidence="5" id="KW-1185">Reference proteome</keyword>
<evidence type="ECO:0000313" key="5">
    <source>
        <dbReference type="Proteomes" id="UP000294200"/>
    </source>
</evidence>
<feature type="domain" description="Bacteriophage tail tape measure N-terminal" evidence="3">
    <location>
        <begin position="42"/>
        <end position="236"/>
    </location>
</feature>
<gene>
    <name evidence="4" type="ORF">BZM27_12670</name>
</gene>
<keyword evidence="1" id="KW-0175">Coiled coil</keyword>
<sequence length="889" mass="95768">MGRLNQVVEATLNRIDAAAQRSSRNIENVGRAGRTIQRMEGAEEAAKSIEKIGHTSTAARRELLVLAHELSQGNYKRFGGSLMVLGEQMDWMGKIMSPVGLAVGALTAVIGGLAAAAYKGAEQQAAFSRAVQVTGNYAGMTQSHFETMTKSVAQNADITESSARDITQALLATGRFGGEALEHVAMAAATMQHLTGEKAEEVVKDFTKMSDGALKWALEADKQYHFVTGALFDQVKALEDAGEKERAMIVVSDALTAAKQRQGEQINFLSQAWKLFRNDVADTIGTLETFLGKTDTIDDRIEAIRSSLESLPKTGILGGVRNGPDPRAALQEALTDAVKKKMREDDNALLDAQKRAQDQQVVLDKEGWRRRIEAHREGAAEMKRQIDAAIKEGKGAGAPQAEIDAEVARIKKSFEHGAKTPSTFAVDMAGDLRPLQDQINAEERLLNYREQTIAKYARDDKLTAQQQYDERVTVIQAYQTRIKTLYEQEIQIVENAAARAKDARQRKEAENRAGALRDAEQAALLRSDELLATADDERARATEKYREEVEKLTSALAKLSGAQGSTAGEDFDRANKALTRQAKQGNDAGTLDLLARARDAAVAQGRINTLKEEARVIEENLKTAEQQTALNVQLHQQTEMQGMLTVGAQREKAVQQLEGIADQMKDIADASGLSGLIANADQFKTHVDEIKASSDVLGKSVTDVFATSFSQSLLSVQNRTKSLKSAFLDMANAIEQALLRIVDNDIAQMLFSSNGGGSSGLFGKLVGLAMTAFGGGASDMGSENIGASGTSTPDDLIGGYRASGGPVMAGGMYQVNERGPELLTIANRTFLMMGDQPGAVTPTGSMDAGGARNTFHMNIAVPPGTTRASAQQQAREIMTQAQISMARNG</sequence>
<dbReference type="InterPro" id="IPR009628">
    <property type="entry name" value="Phage_tape_measure_N"/>
</dbReference>
<dbReference type="EMBL" id="MWML01000036">
    <property type="protein sequence ID" value="TCG08381.1"/>
    <property type="molecule type" value="Genomic_DNA"/>
</dbReference>
<feature type="transmembrane region" description="Helical" evidence="2">
    <location>
        <begin position="99"/>
        <end position="118"/>
    </location>
</feature>
<keyword evidence="2" id="KW-0812">Transmembrane</keyword>
<proteinExistence type="predicted"/>
<dbReference type="Proteomes" id="UP000294200">
    <property type="component" value="Unassembled WGS sequence"/>
</dbReference>
<reference evidence="4 5" key="1">
    <citation type="submission" date="2017-02" db="EMBL/GenBank/DDBJ databases">
        <title>Paraburkholderia sophoroidis sp. nov. and Paraburkholderia steynii sp. nov. rhizobial symbionts of the fynbos legume Hypocalyptus sophoroides.</title>
        <authorList>
            <person name="Steenkamp E.T."/>
            <person name="Beukes C.W."/>
            <person name="Van Zyl E."/>
            <person name="Avontuur J."/>
            <person name="Chan W.Y."/>
            <person name="Hassen A."/>
            <person name="Palmer M."/>
            <person name="Mthombeni L."/>
            <person name="Phalane F."/>
            <person name="Sereme K."/>
            <person name="Venter S.N."/>
        </authorList>
    </citation>
    <scope>NUCLEOTIDE SEQUENCE [LARGE SCALE GENOMIC DNA]</scope>
    <source>
        <strain evidence="4 5">HC1.1ba</strain>
    </source>
</reference>
<evidence type="ECO:0000259" key="3">
    <source>
        <dbReference type="Pfam" id="PF06791"/>
    </source>
</evidence>
<feature type="coiled-coil region" evidence="1">
    <location>
        <begin position="600"/>
        <end position="627"/>
    </location>
</feature>
<comment type="caution">
    <text evidence="4">The sequence shown here is derived from an EMBL/GenBank/DDBJ whole genome shotgun (WGS) entry which is preliminary data.</text>
</comment>
<evidence type="ECO:0000313" key="4">
    <source>
        <dbReference type="EMBL" id="TCG08381.1"/>
    </source>
</evidence>
<protein>
    <submittedName>
        <fullName evidence="4">Phage tail tape measure protein</fullName>
    </submittedName>
</protein>
<evidence type="ECO:0000256" key="2">
    <source>
        <dbReference type="SAM" id="Phobius"/>
    </source>
</evidence>
<dbReference type="AlphaFoldDB" id="A0A4R0XPB2"/>
<dbReference type="Pfam" id="PF06791">
    <property type="entry name" value="TMP_2"/>
    <property type="match status" value="1"/>
</dbReference>
<feature type="coiled-coil region" evidence="1">
    <location>
        <begin position="483"/>
        <end position="562"/>
    </location>
</feature>